<proteinExistence type="predicted"/>
<evidence type="ECO:0000256" key="2">
    <source>
        <dbReference type="SAM" id="SignalP"/>
    </source>
</evidence>
<dbReference type="PANTHER" id="PTHR39335">
    <property type="entry name" value="BLL4220 PROTEIN"/>
    <property type="match status" value="1"/>
</dbReference>
<evidence type="ECO:0000256" key="1">
    <source>
        <dbReference type="SAM" id="MobiDB-lite"/>
    </source>
</evidence>
<reference evidence="3 4" key="1">
    <citation type="submission" date="2021-01" db="EMBL/GenBank/DDBJ databases">
        <title>Streptomyces acididurans sp. nov., isolated from a peat swamp forest soil.</title>
        <authorList>
            <person name="Chantavorakit T."/>
            <person name="Duangmal K."/>
        </authorList>
    </citation>
    <scope>NUCLEOTIDE SEQUENCE [LARGE SCALE GENOMIC DNA]</scope>
    <source>
        <strain evidence="3 4">KK5PA1</strain>
    </source>
</reference>
<dbReference type="PANTHER" id="PTHR39335:SF1">
    <property type="entry name" value="BLL4220 PROTEIN"/>
    <property type="match status" value="1"/>
</dbReference>
<gene>
    <name evidence="3" type="ORF">ITX44_27705</name>
</gene>
<protein>
    <recommendedName>
        <fullName evidence="5">Lipoprotein with Yx(FWY)xxD motif</fullName>
    </recommendedName>
</protein>
<dbReference type="InterPro" id="IPR005297">
    <property type="entry name" value="Lipoprotein_repeat"/>
</dbReference>
<evidence type="ECO:0008006" key="5">
    <source>
        <dbReference type="Google" id="ProtNLM"/>
    </source>
</evidence>
<sequence>MKRAFPVAVCAATLLLTTALSGCGSTKSSSASSQASDTASAGSSASPSTQEAAATASGSPTASTQATVTTRAVGNLGTVLVDGRGRTLYLFKADTTSKSTCNDGCAVAWPPLLTTGKAKQGQGVQSGLLGTSMRSDGGTQVTYNKHPLYMFSGDSKAGDSTGQGLTQFGAQWFVVNTAGNAVTR</sequence>
<evidence type="ECO:0000313" key="3">
    <source>
        <dbReference type="EMBL" id="MBM9508274.1"/>
    </source>
</evidence>
<dbReference type="PROSITE" id="PS51257">
    <property type="entry name" value="PROKAR_LIPOPROTEIN"/>
    <property type="match status" value="1"/>
</dbReference>
<feature type="chain" id="PRO_5046076246" description="Lipoprotein with Yx(FWY)xxD motif" evidence="2">
    <location>
        <begin position="22"/>
        <end position="184"/>
    </location>
</feature>
<feature type="region of interest" description="Disordered" evidence="1">
    <location>
        <begin position="23"/>
        <end position="66"/>
    </location>
</feature>
<dbReference type="EMBL" id="JADKYB010000017">
    <property type="protein sequence ID" value="MBM9508274.1"/>
    <property type="molecule type" value="Genomic_DNA"/>
</dbReference>
<comment type="caution">
    <text evidence="3">The sequence shown here is derived from an EMBL/GenBank/DDBJ whole genome shotgun (WGS) entry which is preliminary data.</text>
</comment>
<dbReference type="Pfam" id="PF03640">
    <property type="entry name" value="Lipoprotein_15"/>
    <property type="match status" value="2"/>
</dbReference>
<dbReference type="Proteomes" id="UP000749040">
    <property type="component" value="Unassembled WGS sequence"/>
</dbReference>
<feature type="signal peptide" evidence="2">
    <location>
        <begin position="1"/>
        <end position="21"/>
    </location>
</feature>
<organism evidence="3 4">
    <name type="scientific">Actinacidiphila acididurans</name>
    <dbReference type="NCBI Taxonomy" id="2784346"/>
    <lineage>
        <taxon>Bacteria</taxon>
        <taxon>Bacillati</taxon>
        <taxon>Actinomycetota</taxon>
        <taxon>Actinomycetes</taxon>
        <taxon>Kitasatosporales</taxon>
        <taxon>Streptomycetaceae</taxon>
        <taxon>Actinacidiphila</taxon>
    </lineage>
</organism>
<evidence type="ECO:0000313" key="4">
    <source>
        <dbReference type="Proteomes" id="UP000749040"/>
    </source>
</evidence>
<dbReference type="RefSeq" id="WP_205360151.1">
    <property type="nucleotide sequence ID" value="NZ_JADKYB010000017.1"/>
</dbReference>
<name>A0ABS2TY45_9ACTN</name>
<keyword evidence="4" id="KW-1185">Reference proteome</keyword>
<accession>A0ABS2TY45</accession>
<keyword evidence="2" id="KW-0732">Signal</keyword>